<evidence type="ECO:0000256" key="4">
    <source>
        <dbReference type="ARBA" id="ARBA00022840"/>
    </source>
</evidence>
<dbReference type="PANTHER" id="PTHR10887">
    <property type="entry name" value="DNA2/NAM7 HELICASE FAMILY"/>
    <property type="match status" value="1"/>
</dbReference>
<feature type="compositionally biased region" description="Polar residues" evidence="7">
    <location>
        <begin position="1015"/>
        <end position="1030"/>
    </location>
</feature>
<comment type="catalytic activity">
    <reaction evidence="5">
        <text>ATP + H2O = ADP + phosphate + H(+)</text>
        <dbReference type="Rhea" id="RHEA:13065"/>
        <dbReference type="ChEBI" id="CHEBI:15377"/>
        <dbReference type="ChEBI" id="CHEBI:15378"/>
        <dbReference type="ChEBI" id="CHEBI:30616"/>
        <dbReference type="ChEBI" id="CHEBI:43474"/>
        <dbReference type="ChEBI" id="CHEBI:456216"/>
        <dbReference type="EC" id="3.6.4.12"/>
    </reaction>
    <physiologicalReaction direction="left-to-right" evidence="5">
        <dbReference type="Rhea" id="RHEA:13066"/>
    </physiologicalReaction>
</comment>
<dbReference type="Proteomes" id="UP000009168">
    <property type="component" value="Unassembled WGS sequence"/>
</dbReference>
<evidence type="ECO:0000313" key="10">
    <source>
        <dbReference type="Proteomes" id="UP000009168"/>
    </source>
</evidence>
<feature type="coiled-coil region" evidence="6">
    <location>
        <begin position="943"/>
        <end position="984"/>
    </location>
</feature>
<dbReference type="eggNOG" id="KOG1807">
    <property type="taxonomic scope" value="Eukaryota"/>
</dbReference>
<proteinExistence type="predicted"/>
<dbReference type="Pfam" id="PF13087">
    <property type="entry name" value="AAA_12"/>
    <property type="match status" value="1"/>
</dbReference>
<evidence type="ECO:0000259" key="8">
    <source>
        <dbReference type="SMART" id="SM00487"/>
    </source>
</evidence>
<reference evidence="10" key="1">
    <citation type="journal article" date="2006" name="PLoS Biol.">
        <title>Macronuclear genome sequence of the ciliate Tetrahymena thermophila, a model eukaryote.</title>
        <authorList>
            <person name="Eisen J.A."/>
            <person name="Coyne R.S."/>
            <person name="Wu M."/>
            <person name="Wu D."/>
            <person name="Thiagarajan M."/>
            <person name="Wortman J.R."/>
            <person name="Badger J.H."/>
            <person name="Ren Q."/>
            <person name="Amedeo P."/>
            <person name="Jones K.M."/>
            <person name="Tallon L.J."/>
            <person name="Delcher A.L."/>
            <person name="Salzberg S.L."/>
            <person name="Silva J.C."/>
            <person name="Haas B.J."/>
            <person name="Majoros W.H."/>
            <person name="Farzad M."/>
            <person name="Carlton J.M."/>
            <person name="Smith R.K. Jr."/>
            <person name="Garg J."/>
            <person name="Pearlman R.E."/>
            <person name="Karrer K.M."/>
            <person name="Sun L."/>
            <person name="Manning G."/>
            <person name="Elde N.C."/>
            <person name="Turkewitz A.P."/>
            <person name="Asai D.J."/>
            <person name="Wilkes D.E."/>
            <person name="Wang Y."/>
            <person name="Cai H."/>
            <person name="Collins K."/>
            <person name="Stewart B.A."/>
            <person name="Lee S.R."/>
            <person name="Wilamowska K."/>
            <person name="Weinberg Z."/>
            <person name="Ruzzo W.L."/>
            <person name="Wloga D."/>
            <person name="Gaertig J."/>
            <person name="Frankel J."/>
            <person name="Tsao C.-C."/>
            <person name="Gorovsky M.A."/>
            <person name="Keeling P.J."/>
            <person name="Waller R.F."/>
            <person name="Patron N.J."/>
            <person name="Cherry J.M."/>
            <person name="Stover N.A."/>
            <person name="Krieger C.J."/>
            <person name="del Toro C."/>
            <person name="Ryder H.F."/>
            <person name="Williamson S.C."/>
            <person name="Barbeau R.A."/>
            <person name="Hamilton E.P."/>
            <person name="Orias E."/>
        </authorList>
    </citation>
    <scope>NUCLEOTIDE SEQUENCE [LARGE SCALE GENOMIC DNA]</scope>
    <source>
        <strain evidence="10">SB210</strain>
    </source>
</reference>
<evidence type="ECO:0000256" key="5">
    <source>
        <dbReference type="ARBA" id="ARBA00048432"/>
    </source>
</evidence>
<keyword evidence="10" id="KW-1185">Reference proteome</keyword>
<organism evidence="9 10">
    <name type="scientific">Tetrahymena thermophila (strain SB210)</name>
    <dbReference type="NCBI Taxonomy" id="312017"/>
    <lineage>
        <taxon>Eukaryota</taxon>
        <taxon>Sar</taxon>
        <taxon>Alveolata</taxon>
        <taxon>Ciliophora</taxon>
        <taxon>Intramacronucleata</taxon>
        <taxon>Oligohymenophorea</taxon>
        <taxon>Hymenostomatida</taxon>
        <taxon>Tetrahymenina</taxon>
        <taxon>Tetrahymenidae</taxon>
        <taxon>Tetrahymena</taxon>
    </lineage>
</organism>
<gene>
    <name evidence="9" type="ORF">TTHERM_00095380</name>
</gene>
<dbReference type="SUPFAM" id="SSF52540">
    <property type="entry name" value="P-loop containing nucleoside triphosphate hydrolases"/>
    <property type="match status" value="1"/>
</dbReference>
<sequence>MPHKNNSYSTINNRNIFQLFQQESNSLQNSSTDDDNDEIQNNSMESEEEQSSIESDSNSEREFQSENYIDFPDMNLFQNSKGQVLPIPEDYLFNDSQTYQKTMNKLEQERFFKTIRHSLRENVFKETNKLKNKREESTYDSFQWIQEYQVIDIEFNQNGLILIVSASMKIQRYQQKQWETLPNQIMIFVNKQSKKYFVGKIVTSNQKQQILPFESKKQDESSLQKNENLNLLIENTLQKQIDKKIAEYEEIQKVKNILRENNEDFDIINLNQTFEIKMNVLSDIKEFLVNISQINKNYILLTPHEYWFQTQQSLNCQLKFAQLKQIQFEDQTVNGQKGESKFPQYSFLNWGDGLEKSQIQLIKKEIYKKKDLLDSYQLEALQYALNNQNAVIQGPPGTGKTFLASHIIHTLQILKNKFCNKPILIISKKNISLDQLLQNLEKIDPEIKLLRLGYQTDFNEMKKYTVQGQGGPLKFQIYEEGYQLIDKKLQSYLKRNQYQDSQSVNNSQLDESVHNQNFIKEQEIEIFLQEMRSYEQSNLKNYVEQERKHQQRLSRFMKKFQFIGMTLTGYHTYFEALQLLGAEIIVVEEASEINESEFFPILTPNVKHLIQFGDHQQLKPLIRNTSLIREFNYGMSYFERLIKVNKIDYVTLYQQKRMRPELANFTRLFYGNKYKDDKVVNQRSCATELSTVGVYLVPHTYSDQRMSEGSYVNQFEVYYIERLVKKIFEIKKQNHKEKYEQKNITILSMYRSQKELIQSKLKNLVNIQIFTVDEFQGNENDIIILSCVRSNKNNECGFVTQPHRINVAFSRAKIGLFCIGNFEMYSKKCQKWQEIVKLSLNQCSYGGINQMPLYKEIDKLTQFQFEVNFYRKGQQQQNICNLCYQKSHIGFCYQAHQDITFYDHFLKIFEHNFQNVQQEKTLIADDQQERQINLYQNLNISQINNYEAANSESQSEIDQLLQNMEEKKEDKNINQNKIQNRKNEKYFLIDDEKENSFQSSKKQKQKFSKKPKKQMLNQTQNLSINQNNSK</sequence>
<dbReference type="GeneID" id="7831898"/>
<dbReference type="HOGENOM" id="CLU_291449_0_0_1"/>
<keyword evidence="3" id="KW-0347">Helicase</keyword>
<evidence type="ECO:0000256" key="3">
    <source>
        <dbReference type="ARBA" id="ARBA00022806"/>
    </source>
</evidence>
<dbReference type="AlphaFoldDB" id="Q235A9"/>
<dbReference type="InterPro" id="IPR041677">
    <property type="entry name" value="DNA2/NAM7_AAA_11"/>
</dbReference>
<evidence type="ECO:0000256" key="2">
    <source>
        <dbReference type="ARBA" id="ARBA00022801"/>
    </source>
</evidence>
<dbReference type="GO" id="GO:0005524">
    <property type="term" value="F:ATP binding"/>
    <property type="evidence" value="ECO:0007669"/>
    <property type="project" value="UniProtKB-KW"/>
</dbReference>
<dbReference type="SMART" id="SM00487">
    <property type="entry name" value="DEXDc"/>
    <property type="match status" value="1"/>
</dbReference>
<dbReference type="Gene3D" id="3.40.50.300">
    <property type="entry name" value="P-loop containing nucleotide triphosphate hydrolases"/>
    <property type="match status" value="2"/>
</dbReference>
<dbReference type="InterPro" id="IPR041679">
    <property type="entry name" value="DNA2/NAM7-like_C"/>
</dbReference>
<dbReference type="PANTHER" id="PTHR10887:SF341">
    <property type="entry name" value="NFX1-TYPE ZINC FINGER-CONTAINING PROTEIN 1"/>
    <property type="match status" value="1"/>
</dbReference>
<dbReference type="GO" id="GO:0003678">
    <property type="term" value="F:DNA helicase activity"/>
    <property type="evidence" value="ECO:0007669"/>
    <property type="project" value="UniProtKB-EC"/>
</dbReference>
<evidence type="ECO:0000256" key="7">
    <source>
        <dbReference type="SAM" id="MobiDB-lite"/>
    </source>
</evidence>
<feature type="region of interest" description="Disordered" evidence="7">
    <location>
        <begin position="25"/>
        <end position="62"/>
    </location>
</feature>
<accession>Q235A9</accession>
<dbReference type="GO" id="GO:0031380">
    <property type="term" value="C:nuclear RNA-directed RNA polymerase complex"/>
    <property type="evidence" value="ECO:0007669"/>
    <property type="project" value="TreeGrafter"/>
</dbReference>
<dbReference type="EMBL" id="GG662767">
    <property type="protein sequence ID" value="EAR91844.2"/>
    <property type="molecule type" value="Genomic_DNA"/>
</dbReference>
<dbReference type="InterPro" id="IPR045055">
    <property type="entry name" value="DNA2/NAM7-like"/>
</dbReference>
<dbReference type="GO" id="GO:0031048">
    <property type="term" value="P:regulatory ncRNA-mediated heterochromatin formation"/>
    <property type="evidence" value="ECO:0007669"/>
    <property type="project" value="TreeGrafter"/>
</dbReference>
<dbReference type="GO" id="GO:0016787">
    <property type="term" value="F:hydrolase activity"/>
    <property type="evidence" value="ECO:0007669"/>
    <property type="project" value="UniProtKB-KW"/>
</dbReference>
<keyword evidence="2" id="KW-0378">Hydrolase</keyword>
<dbReference type="KEGG" id="tet:TTHERM_00095380"/>
<keyword evidence="6" id="KW-0175">Coiled coil</keyword>
<dbReference type="RefSeq" id="XP_001012089.2">
    <property type="nucleotide sequence ID" value="XM_001012089.3"/>
</dbReference>
<keyword evidence="4" id="KW-0067">ATP-binding</keyword>
<dbReference type="InParanoid" id="Q235A9"/>
<evidence type="ECO:0000256" key="6">
    <source>
        <dbReference type="SAM" id="Coils"/>
    </source>
</evidence>
<feature type="domain" description="Helicase ATP-binding" evidence="8">
    <location>
        <begin position="369"/>
        <end position="638"/>
    </location>
</feature>
<dbReference type="InterPro" id="IPR027417">
    <property type="entry name" value="P-loop_NTPase"/>
</dbReference>
<protein>
    <submittedName>
        <fullName evidence="9">AAA domain protein</fullName>
    </submittedName>
</protein>
<dbReference type="FunCoup" id="Q235A9">
    <property type="interactions" value="27"/>
</dbReference>
<dbReference type="GO" id="GO:0005694">
    <property type="term" value="C:chromosome"/>
    <property type="evidence" value="ECO:0007669"/>
    <property type="project" value="UniProtKB-ARBA"/>
</dbReference>
<dbReference type="FunFam" id="3.40.50.300:FF:000326">
    <property type="entry name" value="P-loop containing nucleoside triphosphate hydrolase"/>
    <property type="match status" value="1"/>
</dbReference>
<dbReference type="OrthoDB" id="392140at2759"/>
<name>Q235A9_TETTS</name>
<feature type="region of interest" description="Disordered" evidence="7">
    <location>
        <begin position="989"/>
        <end position="1030"/>
    </location>
</feature>
<feature type="compositionally biased region" description="Basic residues" evidence="7">
    <location>
        <begin position="1001"/>
        <end position="1013"/>
    </location>
</feature>
<dbReference type="InterPro" id="IPR014001">
    <property type="entry name" value="Helicase_ATP-bd"/>
</dbReference>
<evidence type="ECO:0000313" key="9">
    <source>
        <dbReference type="EMBL" id="EAR91844.2"/>
    </source>
</evidence>
<keyword evidence="1" id="KW-0547">Nucleotide-binding</keyword>
<dbReference type="CDD" id="cd18808">
    <property type="entry name" value="SF1_C_Upf1"/>
    <property type="match status" value="1"/>
</dbReference>
<dbReference type="InterPro" id="IPR047187">
    <property type="entry name" value="SF1_C_Upf1"/>
</dbReference>
<dbReference type="Pfam" id="PF13086">
    <property type="entry name" value="AAA_11"/>
    <property type="match status" value="1"/>
</dbReference>
<evidence type="ECO:0000256" key="1">
    <source>
        <dbReference type="ARBA" id="ARBA00022741"/>
    </source>
</evidence>
<feature type="coiled-coil region" evidence="6">
    <location>
        <begin position="234"/>
        <end position="261"/>
    </location>
</feature>